<dbReference type="EMBL" id="UINC01069688">
    <property type="protein sequence ID" value="SVC03256.1"/>
    <property type="molecule type" value="Genomic_DNA"/>
</dbReference>
<accession>A0A382IUF8</accession>
<protein>
    <submittedName>
        <fullName evidence="1">Uncharacterized protein</fullName>
    </submittedName>
</protein>
<feature type="non-terminal residue" evidence="1">
    <location>
        <position position="1"/>
    </location>
</feature>
<evidence type="ECO:0000313" key="1">
    <source>
        <dbReference type="EMBL" id="SVC03256.1"/>
    </source>
</evidence>
<dbReference type="AlphaFoldDB" id="A0A382IUF8"/>
<proteinExistence type="predicted"/>
<name>A0A382IUF8_9ZZZZ</name>
<reference evidence="1" key="1">
    <citation type="submission" date="2018-05" db="EMBL/GenBank/DDBJ databases">
        <authorList>
            <person name="Lanie J.A."/>
            <person name="Ng W.-L."/>
            <person name="Kazmierczak K.M."/>
            <person name="Andrzejewski T.M."/>
            <person name="Davidsen T.M."/>
            <person name="Wayne K.J."/>
            <person name="Tettelin H."/>
            <person name="Glass J.I."/>
            <person name="Rusch D."/>
            <person name="Podicherti R."/>
            <person name="Tsui H.-C.T."/>
            <person name="Winkler M.E."/>
        </authorList>
    </citation>
    <scope>NUCLEOTIDE SEQUENCE</scope>
</reference>
<feature type="non-terminal residue" evidence="1">
    <location>
        <position position="36"/>
    </location>
</feature>
<sequence length="36" mass="4041">VAKILFIGTSIKSGNEDLAHVDHFLPHVLKEGREIR</sequence>
<gene>
    <name evidence="1" type="ORF">METZ01_LOCUS256110</name>
</gene>
<organism evidence="1">
    <name type="scientific">marine metagenome</name>
    <dbReference type="NCBI Taxonomy" id="408172"/>
    <lineage>
        <taxon>unclassified sequences</taxon>
        <taxon>metagenomes</taxon>
        <taxon>ecological metagenomes</taxon>
    </lineage>
</organism>